<evidence type="ECO:0000256" key="4">
    <source>
        <dbReference type="ARBA" id="ARBA00022692"/>
    </source>
</evidence>
<dbReference type="CDD" id="cd01127">
    <property type="entry name" value="TrwB_TraG_TraD_VirD4"/>
    <property type="match status" value="1"/>
</dbReference>
<dbReference type="SUPFAM" id="SSF52540">
    <property type="entry name" value="P-loop containing nucleoside triphosphate hydrolases"/>
    <property type="match status" value="1"/>
</dbReference>
<comment type="similarity">
    <text evidence="2">Belongs to the VirD4/TraG family.</text>
</comment>
<evidence type="ECO:0000256" key="3">
    <source>
        <dbReference type="ARBA" id="ARBA00022475"/>
    </source>
</evidence>
<feature type="transmembrane region" description="Helical" evidence="8">
    <location>
        <begin position="26"/>
        <end position="46"/>
    </location>
</feature>
<dbReference type="Gene3D" id="3.40.50.300">
    <property type="entry name" value="P-loop containing nucleotide triphosphate hydrolases"/>
    <property type="match status" value="1"/>
</dbReference>
<dbReference type="GO" id="GO:0005886">
    <property type="term" value="C:plasma membrane"/>
    <property type="evidence" value="ECO:0007669"/>
    <property type="project" value="UniProtKB-SubCell"/>
</dbReference>
<dbReference type="Pfam" id="PF02534">
    <property type="entry name" value="T4SS-DNA_transf"/>
    <property type="match status" value="1"/>
</dbReference>
<dbReference type="PANTHER" id="PTHR37937">
    <property type="entry name" value="CONJUGATIVE TRANSFER: DNA TRANSPORT"/>
    <property type="match status" value="1"/>
</dbReference>
<dbReference type="InterPro" id="IPR051539">
    <property type="entry name" value="T4SS-coupling_protein"/>
</dbReference>
<evidence type="ECO:0000313" key="9">
    <source>
        <dbReference type="EMBL" id="GEO33074.1"/>
    </source>
</evidence>
<evidence type="ECO:0000313" key="10">
    <source>
        <dbReference type="Proteomes" id="UP000321181"/>
    </source>
</evidence>
<keyword evidence="5 8" id="KW-1133">Transmembrane helix</keyword>
<feature type="region of interest" description="Disordered" evidence="7">
    <location>
        <begin position="574"/>
        <end position="594"/>
    </location>
</feature>
<feature type="transmembrane region" description="Helical" evidence="8">
    <location>
        <begin position="52"/>
        <end position="73"/>
    </location>
</feature>
<reference evidence="9 10" key="1">
    <citation type="submission" date="2019-07" db="EMBL/GenBank/DDBJ databases">
        <title>Whole genome shotgun sequence of Cellulomonas aerilata NBRC 106308.</title>
        <authorList>
            <person name="Hosoyama A."/>
            <person name="Uohara A."/>
            <person name="Ohji S."/>
            <person name="Ichikawa N."/>
        </authorList>
    </citation>
    <scope>NUCLEOTIDE SEQUENCE [LARGE SCALE GENOMIC DNA]</scope>
    <source>
        <strain evidence="9 10">NBRC 106308</strain>
    </source>
</reference>
<gene>
    <name evidence="9" type="ORF">CAE01nite_07990</name>
</gene>
<comment type="subcellular location">
    <subcellularLocation>
        <location evidence="1">Cell membrane</location>
        <topology evidence="1">Multi-pass membrane protein</topology>
    </subcellularLocation>
</comment>
<evidence type="ECO:0000256" key="8">
    <source>
        <dbReference type="SAM" id="Phobius"/>
    </source>
</evidence>
<dbReference type="EMBL" id="BJYY01000002">
    <property type="protein sequence ID" value="GEO33074.1"/>
    <property type="molecule type" value="Genomic_DNA"/>
</dbReference>
<dbReference type="RefSeq" id="WP_186816407.1">
    <property type="nucleotide sequence ID" value="NZ_BAAARM010000001.1"/>
</dbReference>
<evidence type="ECO:0000256" key="5">
    <source>
        <dbReference type="ARBA" id="ARBA00022989"/>
    </source>
</evidence>
<evidence type="ECO:0000256" key="6">
    <source>
        <dbReference type="ARBA" id="ARBA00023136"/>
    </source>
</evidence>
<keyword evidence="4 8" id="KW-0812">Transmembrane</keyword>
<protein>
    <recommendedName>
        <fullName evidence="11">TraD/TraG TraM recognition site domain-containing protein</fullName>
    </recommendedName>
</protein>
<dbReference type="Proteomes" id="UP000321181">
    <property type="component" value="Unassembled WGS sequence"/>
</dbReference>
<dbReference type="AlphaFoldDB" id="A0A512D9B2"/>
<proteinExistence type="inferred from homology"/>
<dbReference type="InterPro" id="IPR003688">
    <property type="entry name" value="TraG/VirD4"/>
</dbReference>
<organism evidence="9 10">
    <name type="scientific">Cellulomonas aerilata</name>
    <dbReference type="NCBI Taxonomy" id="515326"/>
    <lineage>
        <taxon>Bacteria</taxon>
        <taxon>Bacillati</taxon>
        <taxon>Actinomycetota</taxon>
        <taxon>Actinomycetes</taxon>
        <taxon>Micrococcales</taxon>
        <taxon>Cellulomonadaceae</taxon>
        <taxon>Cellulomonas</taxon>
    </lineage>
</organism>
<evidence type="ECO:0000256" key="2">
    <source>
        <dbReference type="ARBA" id="ARBA00008806"/>
    </source>
</evidence>
<comment type="caution">
    <text evidence="9">The sequence shown here is derived from an EMBL/GenBank/DDBJ whole genome shotgun (WGS) entry which is preliminary data.</text>
</comment>
<evidence type="ECO:0000256" key="1">
    <source>
        <dbReference type="ARBA" id="ARBA00004651"/>
    </source>
</evidence>
<keyword evidence="6 8" id="KW-0472">Membrane</keyword>
<dbReference type="InterPro" id="IPR027417">
    <property type="entry name" value="P-loop_NTPase"/>
</dbReference>
<keyword evidence="10" id="KW-1185">Reference proteome</keyword>
<dbReference type="PANTHER" id="PTHR37937:SF1">
    <property type="entry name" value="CONJUGATIVE TRANSFER: DNA TRANSPORT"/>
    <property type="match status" value="1"/>
</dbReference>
<evidence type="ECO:0000256" key="7">
    <source>
        <dbReference type="SAM" id="MobiDB-lite"/>
    </source>
</evidence>
<evidence type="ECO:0008006" key="11">
    <source>
        <dbReference type="Google" id="ProtNLM"/>
    </source>
</evidence>
<name>A0A512D9B2_9CELL</name>
<accession>A0A512D9B2</accession>
<sequence>MTEPWGQRPGGPQVPMPQQVPGREPGCLIVCVAFVGLLGTLALASGFGQVDIGLVIFGLLLLAGPVWYFWFVVGRPGRERRAAEVRRAEQQRRLAEWRATRPAEQVNRHADPLGAARWLTRESAGCAFLGLDANDKNWVVAHRQQAVLVLGPPRSGKTSSLIIPSVLTASGPVVSTSTKAEIMRATARARAKVGRIWLYDPSGTEEVPAGVLELNWSPIWSARTWDGARAMADAMVGASSAGEGVENGTYWSESSKTLLAPLLHAAALSGKTISDVRRWVSRADVVEAGRTLEAAGAELAADDLDAVAAQTEERERSSIFASTRIVLTAYGSEQAAKRSMRQNFDADKFVRSADTVYITAPSHLQNNLAPLVAGLLEEIRDATYRYARSPQYSDRDSNPVLWALDEVANIAPLKKLPGIVSEAGGQGLQVMACLQDLSQARTRWGTAAEGFLSLFGTKVVFPGIGDRATLEALSMMVGDWDRPYLVFNTGTGTTTTYGIPTGRTQAQSNNDSWTHSTQREARVSAAEISNIPPGHALLVRSGHWSLVETTPYYSAAPWRAALERAPRHIEPHGGPDHLPYFGPGSQAFADRPTE</sequence>
<keyword evidence="3" id="KW-1003">Cell membrane</keyword>